<dbReference type="Pfam" id="PF05717">
    <property type="entry name" value="TnpB_IS66"/>
    <property type="match status" value="1"/>
</dbReference>
<dbReference type="AlphaFoldDB" id="A0A1A8XG89"/>
<dbReference type="PANTHER" id="PTHR36455">
    <property type="match status" value="1"/>
</dbReference>
<organism evidence="1 2">
    <name type="scientific">Candidatus Propionivibrio aalborgensis</name>
    <dbReference type="NCBI Taxonomy" id="1860101"/>
    <lineage>
        <taxon>Bacteria</taxon>
        <taxon>Pseudomonadati</taxon>
        <taxon>Pseudomonadota</taxon>
        <taxon>Betaproteobacteria</taxon>
        <taxon>Rhodocyclales</taxon>
        <taxon>Rhodocyclaceae</taxon>
        <taxon>Propionivibrio</taxon>
    </lineage>
</organism>
<dbReference type="PANTHER" id="PTHR36455:SF1">
    <property type="entry name" value="BLR8292 PROTEIN"/>
    <property type="match status" value="1"/>
</dbReference>
<keyword evidence="2" id="KW-1185">Reference proteome</keyword>
<gene>
    <name evidence="1" type="ORF">PROAA_1040007</name>
</gene>
<dbReference type="NCBIfam" id="NF033819">
    <property type="entry name" value="IS66_TnpB"/>
    <property type="match status" value="1"/>
</dbReference>
<dbReference type="InterPro" id="IPR008878">
    <property type="entry name" value="Transposase_IS66_Orf2"/>
</dbReference>
<proteinExistence type="predicted"/>
<dbReference type="Proteomes" id="UP000199600">
    <property type="component" value="Unassembled WGS sequence"/>
</dbReference>
<reference evidence="1 2" key="1">
    <citation type="submission" date="2016-06" db="EMBL/GenBank/DDBJ databases">
        <authorList>
            <person name="Kjaerup R.B."/>
            <person name="Dalgaard T.S."/>
            <person name="Juul-Madsen H.R."/>
        </authorList>
    </citation>
    <scope>NUCLEOTIDE SEQUENCE [LARGE SCALE GENOMIC DNA]</scope>
    <source>
        <strain evidence="1">2</strain>
    </source>
</reference>
<sequence length="123" mass="14550">MFFPEGQIRVHVYGRPVDMRKSCDGLYALTRQELGQDPLNGRLFVFINRRATQMKVLYWDRTGFCVWAKRLEQGRFLSDWRRVTTRETDWTGLKLLLEGIEAKVVRKRYRNARRSDAHGIMAA</sequence>
<evidence type="ECO:0000313" key="1">
    <source>
        <dbReference type="EMBL" id="SBT03372.1"/>
    </source>
</evidence>
<name>A0A1A8XG89_9RHOO</name>
<protein>
    <submittedName>
        <fullName evidence="1">Transposase</fullName>
    </submittedName>
</protein>
<accession>A0A1A8XG89</accession>
<evidence type="ECO:0000313" key="2">
    <source>
        <dbReference type="Proteomes" id="UP000199600"/>
    </source>
</evidence>
<dbReference type="RefSeq" id="WP_186409408.1">
    <property type="nucleotide sequence ID" value="NZ_FLQY01000007.1"/>
</dbReference>
<dbReference type="EMBL" id="FLQY01000007">
    <property type="protein sequence ID" value="SBT03372.1"/>
    <property type="molecule type" value="Genomic_DNA"/>
</dbReference>